<dbReference type="InParanoid" id="A0A251SBC8"/>
<evidence type="ECO:0000313" key="1">
    <source>
        <dbReference type="EMBL" id="OTF94710.1"/>
    </source>
</evidence>
<reference evidence="2" key="1">
    <citation type="journal article" date="2017" name="Nature">
        <title>The sunflower genome provides insights into oil metabolism, flowering and Asterid evolution.</title>
        <authorList>
            <person name="Badouin H."/>
            <person name="Gouzy J."/>
            <person name="Grassa C.J."/>
            <person name="Murat F."/>
            <person name="Staton S.E."/>
            <person name="Cottret L."/>
            <person name="Lelandais-Briere C."/>
            <person name="Owens G.L."/>
            <person name="Carrere S."/>
            <person name="Mayjonade B."/>
            <person name="Legrand L."/>
            <person name="Gill N."/>
            <person name="Kane N.C."/>
            <person name="Bowers J.E."/>
            <person name="Hubner S."/>
            <person name="Bellec A."/>
            <person name="Berard A."/>
            <person name="Berges H."/>
            <person name="Blanchet N."/>
            <person name="Boniface M.C."/>
            <person name="Brunel D."/>
            <person name="Catrice O."/>
            <person name="Chaidir N."/>
            <person name="Claudel C."/>
            <person name="Donnadieu C."/>
            <person name="Faraut T."/>
            <person name="Fievet G."/>
            <person name="Helmstetter N."/>
            <person name="King M."/>
            <person name="Knapp S.J."/>
            <person name="Lai Z."/>
            <person name="Le Paslier M.C."/>
            <person name="Lippi Y."/>
            <person name="Lorenzon L."/>
            <person name="Mandel J.R."/>
            <person name="Marage G."/>
            <person name="Marchand G."/>
            <person name="Marquand E."/>
            <person name="Bret-Mestries E."/>
            <person name="Morien E."/>
            <person name="Nambeesan S."/>
            <person name="Nguyen T."/>
            <person name="Pegot-Espagnet P."/>
            <person name="Pouilly N."/>
            <person name="Raftis F."/>
            <person name="Sallet E."/>
            <person name="Schiex T."/>
            <person name="Thomas J."/>
            <person name="Vandecasteele C."/>
            <person name="Vares D."/>
            <person name="Vear F."/>
            <person name="Vautrin S."/>
            <person name="Crespi M."/>
            <person name="Mangin B."/>
            <person name="Burke J.M."/>
            <person name="Salse J."/>
            <person name="Munos S."/>
            <person name="Vincourt P."/>
            <person name="Rieseberg L.H."/>
            <person name="Langlade N.B."/>
        </authorList>
    </citation>
    <scope>NUCLEOTIDE SEQUENCE [LARGE SCALE GENOMIC DNA]</scope>
    <source>
        <strain evidence="2">cv. SF193</strain>
    </source>
</reference>
<sequence>MKALAKASSSIGVHLIAFGFDAVGFRAQSPHRLRVRIERGVTPHHHLLKSLILGDLSELVWRLLE</sequence>
<organism evidence="1 2">
    <name type="scientific">Helianthus annuus</name>
    <name type="common">Common sunflower</name>
    <dbReference type="NCBI Taxonomy" id="4232"/>
    <lineage>
        <taxon>Eukaryota</taxon>
        <taxon>Viridiplantae</taxon>
        <taxon>Streptophyta</taxon>
        <taxon>Embryophyta</taxon>
        <taxon>Tracheophyta</taxon>
        <taxon>Spermatophyta</taxon>
        <taxon>Magnoliopsida</taxon>
        <taxon>eudicotyledons</taxon>
        <taxon>Gunneridae</taxon>
        <taxon>Pentapetalae</taxon>
        <taxon>asterids</taxon>
        <taxon>campanulids</taxon>
        <taxon>Asterales</taxon>
        <taxon>Asteraceae</taxon>
        <taxon>Asteroideae</taxon>
        <taxon>Heliantheae alliance</taxon>
        <taxon>Heliantheae</taxon>
        <taxon>Helianthus</taxon>
    </lineage>
</organism>
<proteinExistence type="predicted"/>
<accession>A0A251SBC8</accession>
<gene>
    <name evidence="1" type="ORF">HannXRQ_Chr15g0475091</name>
</gene>
<dbReference type="Proteomes" id="UP000215914">
    <property type="component" value="Chromosome 15"/>
</dbReference>
<dbReference type="AlphaFoldDB" id="A0A251SBC8"/>
<protein>
    <submittedName>
        <fullName evidence="1">Uncharacterized protein</fullName>
    </submittedName>
</protein>
<name>A0A251SBC8_HELAN</name>
<dbReference type="EMBL" id="CM007904">
    <property type="protein sequence ID" value="OTF94710.1"/>
    <property type="molecule type" value="Genomic_DNA"/>
</dbReference>
<keyword evidence="2" id="KW-1185">Reference proteome</keyword>
<evidence type="ECO:0000313" key="2">
    <source>
        <dbReference type="Proteomes" id="UP000215914"/>
    </source>
</evidence>